<evidence type="ECO:0000256" key="1">
    <source>
        <dbReference type="ARBA" id="ARBA00022574"/>
    </source>
</evidence>
<keyword evidence="1 6" id="KW-0853">WD repeat</keyword>
<dbReference type="InterPro" id="IPR020472">
    <property type="entry name" value="WD40_PAC1"/>
</dbReference>
<keyword evidence="2 7" id="KW-0349">Heme</keyword>
<evidence type="ECO:0000256" key="8">
    <source>
        <dbReference type="SAM" id="MobiDB-lite"/>
    </source>
</evidence>
<evidence type="ECO:0000313" key="11">
    <source>
        <dbReference type="Proteomes" id="UP000315003"/>
    </source>
</evidence>
<organism evidence="10 11">
    <name type="scientific">Stieleria bergensis</name>
    <dbReference type="NCBI Taxonomy" id="2528025"/>
    <lineage>
        <taxon>Bacteria</taxon>
        <taxon>Pseudomonadati</taxon>
        <taxon>Planctomycetota</taxon>
        <taxon>Planctomycetia</taxon>
        <taxon>Pirellulales</taxon>
        <taxon>Pirellulaceae</taxon>
        <taxon>Stieleria</taxon>
    </lineage>
</organism>
<feature type="repeat" description="WD" evidence="6">
    <location>
        <begin position="297"/>
        <end position="338"/>
    </location>
</feature>
<dbReference type="GO" id="GO:0009055">
    <property type="term" value="F:electron transfer activity"/>
    <property type="evidence" value="ECO:0007669"/>
    <property type="project" value="InterPro"/>
</dbReference>
<dbReference type="InterPro" id="IPR001680">
    <property type="entry name" value="WD40_rpt"/>
</dbReference>
<feature type="repeat" description="WD" evidence="6">
    <location>
        <begin position="255"/>
        <end position="296"/>
    </location>
</feature>
<dbReference type="Proteomes" id="UP000315003">
    <property type="component" value="Chromosome"/>
</dbReference>
<dbReference type="PANTHER" id="PTHR19857">
    <property type="entry name" value="MITOCHONDRIAL DIVISION PROTEIN 1-RELATED"/>
    <property type="match status" value="1"/>
</dbReference>
<evidence type="ECO:0000256" key="3">
    <source>
        <dbReference type="ARBA" id="ARBA00022723"/>
    </source>
</evidence>
<evidence type="ECO:0000259" key="9">
    <source>
        <dbReference type="PROSITE" id="PS51007"/>
    </source>
</evidence>
<dbReference type="Pfam" id="PF07635">
    <property type="entry name" value="PSCyt1"/>
    <property type="match status" value="1"/>
</dbReference>
<reference evidence="10 11" key="1">
    <citation type="submission" date="2019-02" db="EMBL/GenBank/DDBJ databases">
        <title>Deep-cultivation of Planctomycetes and their phenomic and genomic characterization uncovers novel biology.</title>
        <authorList>
            <person name="Wiegand S."/>
            <person name="Jogler M."/>
            <person name="Boedeker C."/>
            <person name="Pinto D."/>
            <person name="Vollmers J."/>
            <person name="Rivas-Marin E."/>
            <person name="Kohn T."/>
            <person name="Peeters S.H."/>
            <person name="Heuer A."/>
            <person name="Rast P."/>
            <person name="Oberbeckmann S."/>
            <person name="Bunk B."/>
            <person name="Jeske O."/>
            <person name="Meyerdierks A."/>
            <person name="Storesund J.E."/>
            <person name="Kallscheuer N."/>
            <person name="Luecker S."/>
            <person name="Lage O.M."/>
            <person name="Pohl T."/>
            <person name="Merkel B.J."/>
            <person name="Hornburger P."/>
            <person name="Mueller R.-W."/>
            <person name="Bruemmer F."/>
            <person name="Labrenz M."/>
            <person name="Spormann A.M."/>
            <person name="Op den Camp H."/>
            <person name="Overmann J."/>
            <person name="Amann R."/>
            <person name="Jetten M.S.M."/>
            <person name="Mascher T."/>
            <person name="Medema M.H."/>
            <person name="Devos D.P."/>
            <person name="Kaster A.-K."/>
            <person name="Ovreas L."/>
            <person name="Rohde M."/>
            <person name="Galperin M.Y."/>
            <person name="Jogler C."/>
        </authorList>
    </citation>
    <scope>NUCLEOTIDE SEQUENCE [LARGE SCALE GENOMIC DNA]</scope>
    <source>
        <strain evidence="10 11">SV_7m_r</strain>
    </source>
</reference>
<keyword evidence="11" id="KW-1185">Reference proteome</keyword>
<keyword evidence="3 7" id="KW-0479">Metal-binding</keyword>
<dbReference type="CDD" id="cd00200">
    <property type="entry name" value="WD40"/>
    <property type="match status" value="1"/>
</dbReference>
<evidence type="ECO:0000256" key="2">
    <source>
        <dbReference type="ARBA" id="ARBA00022617"/>
    </source>
</evidence>
<dbReference type="InterPro" id="IPR051179">
    <property type="entry name" value="WD_repeat_multifunction"/>
</dbReference>
<dbReference type="SUPFAM" id="SSF50978">
    <property type="entry name" value="WD40 repeat-like"/>
    <property type="match status" value="1"/>
</dbReference>
<feature type="repeat" description="WD" evidence="6">
    <location>
        <begin position="339"/>
        <end position="380"/>
    </location>
</feature>
<dbReference type="PANTHER" id="PTHR19857:SF21">
    <property type="entry name" value="ANAPHASE-PROMOTING COMPLEX SUBUNIT 4 WD40 DOMAIN-CONTAINING PROTEIN"/>
    <property type="match status" value="1"/>
</dbReference>
<dbReference type="PRINTS" id="PR00320">
    <property type="entry name" value="GPROTEINBRPT"/>
</dbReference>
<evidence type="ECO:0000256" key="6">
    <source>
        <dbReference type="PROSITE-ProRule" id="PRU00221"/>
    </source>
</evidence>
<name>A0A517SZD2_9BACT</name>
<dbReference type="Pfam" id="PF00400">
    <property type="entry name" value="WD40"/>
    <property type="match status" value="3"/>
</dbReference>
<dbReference type="PROSITE" id="PS50082">
    <property type="entry name" value="WD_REPEATS_2"/>
    <property type="match status" value="3"/>
</dbReference>
<proteinExistence type="predicted"/>
<protein>
    <submittedName>
        <fullName evidence="10">WD domain, G-beta repeat</fullName>
    </submittedName>
</protein>
<keyword evidence="4" id="KW-0677">Repeat</keyword>
<keyword evidence="5 7" id="KW-0408">Iron</keyword>
<accession>A0A517SZD2</accession>
<dbReference type="InterPro" id="IPR019775">
    <property type="entry name" value="WD40_repeat_CS"/>
</dbReference>
<evidence type="ECO:0000256" key="4">
    <source>
        <dbReference type="ARBA" id="ARBA00022737"/>
    </source>
</evidence>
<gene>
    <name evidence="10" type="ORF">SV7mr_40460</name>
</gene>
<dbReference type="GO" id="GO:0020037">
    <property type="term" value="F:heme binding"/>
    <property type="evidence" value="ECO:0007669"/>
    <property type="project" value="InterPro"/>
</dbReference>
<evidence type="ECO:0000256" key="5">
    <source>
        <dbReference type="ARBA" id="ARBA00023004"/>
    </source>
</evidence>
<feature type="region of interest" description="Disordered" evidence="8">
    <location>
        <begin position="489"/>
        <end position="513"/>
    </location>
</feature>
<sequence length="963" mass="103154">MESGYNGAACVPSLRPPAFSCSAPMMPLQSPRLCQLFVFLAALFPVCQLASAEPEVDYAKDIYPILETHCLGCHNSDEADGELVMDDFAAMMRGGEKGVALTAGEPNSSRMFLMVSGKMDPVMPPEDAEGLSDEELKLMATWIEQGAKGPSGPMPIKRSLRTPIIKANQQVAQPITAATLSTGGDLVAVARFATVHVMQGDVESSIRLNADDKGKINSLQFSPDSKTLLMGSGLTGVYGRAAIYDWKSGQLVQEFTVGGDTLYDAVFSPDGNTVAAAGYDAVIRLWDVASGKQLGELKGHNGAIYDLEYSPDGAVLISASADETVKVWNPQTMQRLDTLSQPEGEVLVTKVTKDGAHILAGSADNRIRIWQLKSKTTPAINPLVAARFVDESPAVAMDFTPDGRQLLAVFESGNAKVLSTVDWQPVASLDRLPDSATSVMIRPDGGTASAALMNGQLATITLPTASAGPDDKPKQQIAKVYLPSSEPLSMSEAEARQAATKQPVESARGSIPLPGHSLVNGQLSDRGEVDWYQWDCHQGEVWAIDVDKASGSKLDPIVTITDVAGKPVIQVRLQAIRDSYFTFRGKNSDQTDDFRLFNWQELQLNQYLYSAGEVTRLKLHPRGPDSGFNVYPGRGKRWTYFGTSGATHALGEPAYIVQPMAPGSEPMANGLPTFDVPYQNDDDPMRMAGTNSRLLFTAPSDGPYRIAVRDTRGEGGEKYGYQLRVRPAEPKFNPKVSALSKELFPGTGREIGVSVDRFDGFDGPVTFEIDALPDGLISNFPVTIESGQQSAQAVVWATPEADAKLLSTEAAATAKVTAWAMINGQRIEKSVGDLGKLVVSANAPKVSATIARTSDPADQNVARDLLIQIPRGQTVSARVVIQRAEGFNGQVSFGKEFSGRNPSHGVYVDNIGLNGLLIVANASEREFFLTADPTATPGKRAFFLTAAVDGGLATHPVTVEVLP</sequence>
<dbReference type="InterPro" id="IPR011429">
    <property type="entry name" value="Cyt_c_Planctomycete-type"/>
</dbReference>
<dbReference type="SUPFAM" id="SSF46626">
    <property type="entry name" value="Cytochrome c"/>
    <property type="match status" value="1"/>
</dbReference>
<feature type="domain" description="Cytochrome c" evidence="9">
    <location>
        <begin position="54"/>
        <end position="147"/>
    </location>
</feature>
<dbReference type="PROSITE" id="PS51007">
    <property type="entry name" value="CYTC"/>
    <property type="match status" value="1"/>
</dbReference>
<dbReference type="AlphaFoldDB" id="A0A517SZD2"/>
<evidence type="ECO:0000313" key="10">
    <source>
        <dbReference type="EMBL" id="QDT61509.1"/>
    </source>
</evidence>
<dbReference type="InterPro" id="IPR015943">
    <property type="entry name" value="WD40/YVTN_repeat-like_dom_sf"/>
</dbReference>
<dbReference type="InterPro" id="IPR036909">
    <property type="entry name" value="Cyt_c-like_dom_sf"/>
</dbReference>
<dbReference type="InterPro" id="IPR036322">
    <property type="entry name" value="WD40_repeat_dom_sf"/>
</dbReference>
<dbReference type="EMBL" id="CP036272">
    <property type="protein sequence ID" value="QDT61509.1"/>
    <property type="molecule type" value="Genomic_DNA"/>
</dbReference>
<dbReference type="PROSITE" id="PS00678">
    <property type="entry name" value="WD_REPEATS_1"/>
    <property type="match status" value="1"/>
</dbReference>
<evidence type="ECO:0000256" key="7">
    <source>
        <dbReference type="PROSITE-ProRule" id="PRU00433"/>
    </source>
</evidence>
<dbReference type="GO" id="GO:0046872">
    <property type="term" value="F:metal ion binding"/>
    <property type="evidence" value="ECO:0007669"/>
    <property type="project" value="UniProtKB-KW"/>
</dbReference>
<dbReference type="Gene3D" id="2.130.10.10">
    <property type="entry name" value="YVTN repeat-like/Quinoprotein amine dehydrogenase"/>
    <property type="match status" value="2"/>
</dbReference>
<dbReference type="SMART" id="SM00320">
    <property type="entry name" value="WD40"/>
    <property type="match status" value="5"/>
</dbReference>
<dbReference type="InterPro" id="IPR009056">
    <property type="entry name" value="Cyt_c-like_dom"/>
</dbReference>
<dbReference type="PROSITE" id="PS50294">
    <property type="entry name" value="WD_REPEATS_REGION"/>
    <property type="match status" value="3"/>
</dbReference>